<feature type="domain" description="FAD-binding FR-type" evidence="9">
    <location>
        <begin position="7"/>
        <end position="109"/>
    </location>
</feature>
<evidence type="ECO:0000259" key="9">
    <source>
        <dbReference type="PROSITE" id="PS51384"/>
    </source>
</evidence>
<dbReference type="InterPro" id="IPR036010">
    <property type="entry name" value="2Fe-2S_ferredoxin-like_sf"/>
</dbReference>
<comment type="cofactor">
    <cofactor evidence="1">
        <name>FAD</name>
        <dbReference type="ChEBI" id="CHEBI:57692"/>
    </cofactor>
</comment>
<keyword evidence="11" id="KW-1185">Reference proteome</keyword>
<evidence type="ECO:0000256" key="4">
    <source>
        <dbReference type="ARBA" id="ARBA00022723"/>
    </source>
</evidence>
<evidence type="ECO:0000256" key="1">
    <source>
        <dbReference type="ARBA" id="ARBA00001974"/>
    </source>
</evidence>
<evidence type="ECO:0000259" key="8">
    <source>
        <dbReference type="PROSITE" id="PS51085"/>
    </source>
</evidence>
<reference evidence="10 11" key="1">
    <citation type="submission" date="2020-08" db="EMBL/GenBank/DDBJ databases">
        <title>Genomic Encyclopedia of Type Strains, Phase IV (KMG-IV): sequencing the most valuable type-strain genomes for metagenomic binning, comparative biology and taxonomic classification.</title>
        <authorList>
            <person name="Goeker M."/>
        </authorList>
    </citation>
    <scope>NUCLEOTIDE SEQUENCE [LARGE SCALE GENOMIC DNA]</scope>
    <source>
        <strain evidence="10 11">DSM 45615</strain>
    </source>
</reference>
<dbReference type="CDD" id="cd00207">
    <property type="entry name" value="fer2"/>
    <property type="match status" value="1"/>
</dbReference>
<dbReference type="InterPro" id="IPR006058">
    <property type="entry name" value="2Fe2S_fd_BS"/>
</dbReference>
<evidence type="ECO:0000313" key="10">
    <source>
        <dbReference type="EMBL" id="MBB5134477.1"/>
    </source>
</evidence>
<dbReference type="PROSITE" id="PS51384">
    <property type="entry name" value="FAD_FR"/>
    <property type="match status" value="1"/>
</dbReference>
<keyword evidence="7" id="KW-0411">Iron-sulfur</keyword>
<dbReference type="GO" id="GO:0051537">
    <property type="term" value="F:2 iron, 2 sulfur cluster binding"/>
    <property type="evidence" value="ECO:0007669"/>
    <property type="project" value="UniProtKB-KW"/>
</dbReference>
<dbReference type="SUPFAM" id="SSF63380">
    <property type="entry name" value="Riboflavin synthase domain-like"/>
    <property type="match status" value="1"/>
</dbReference>
<dbReference type="InterPro" id="IPR050415">
    <property type="entry name" value="MRET"/>
</dbReference>
<dbReference type="Pfam" id="PF00111">
    <property type="entry name" value="Fer2"/>
    <property type="match status" value="1"/>
</dbReference>
<evidence type="ECO:0000256" key="5">
    <source>
        <dbReference type="ARBA" id="ARBA00023002"/>
    </source>
</evidence>
<evidence type="ECO:0000256" key="6">
    <source>
        <dbReference type="ARBA" id="ARBA00023004"/>
    </source>
</evidence>
<dbReference type="InterPro" id="IPR012675">
    <property type="entry name" value="Beta-grasp_dom_sf"/>
</dbReference>
<dbReference type="Pfam" id="PF00175">
    <property type="entry name" value="NAD_binding_1"/>
    <property type="match status" value="1"/>
</dbReference>
<dbReference type="EMBL" id="JACHGN010000008">
    <property type="protein sequence ID" value="MBB5134477.1"/>
    <property type="molecule type" value="Genomic_DNA"/>
</dbReference>
<dbReference type="PANTHER" id="PTHR47354:SF1">
    <property type="entry name" value="CARNITINE MONOOXYGENASE REDUCTASE SUBUNIT"/>
    <property type="match status" value="1"/>
</dbReference>
<dbReference type="PROSITE" id="PS51085">
    <property type="entry name" value="2FE2S_FER_2"/>
    <property type="match status" value="1"/>
</dbReference>
<feature type="domain" description="2Fe-2S ferredoxin-type" evidence="8">
    <location>
        <begin position="235"/>
        <end position="320"/>
    </location>
</feature>
<dbReference type="PANTHER" id="PTHR47354">
    <property type="entry name" value="NADH OXIDOREDUCTASE HCR"/>
    <property type="match status" value="1"/>
</dbReference>
<dbReference type="SUPFAM" id="SSF54292">
    <property type="entry name" value="2Fe-2S ferredoxin-like"/>
    <property type="match status" value="1"/>
</dbReference>
<dbReference type="GO" id="GO:0046872">
    <property type="term" value="F:metal ion binding"/>
    <property type="evidence" value="ECO:0007669"/>
    <property type="project" value="UniProtKB-KW"/>
</dbReference>
<dbReference type="InterPro" id="IPR039261">
    <property type="entry name" value="FNR_nucleotide-bd"/>
</dbReference>
<keyword evidence="4" id="KW-0479">Metal-binding</keyword>
<comment type="caution">
    <text evidence="10">The sequence shown here is derived from an EMBL/GenBank/DDBJ whole genome shotgun (WGS) entry which is preliminary data.</text>
</comment>
<dbReference type="SUPFAM" id="SSF52343">
    <property type="entry name" value="Ferredoxin reductase-like, C-terminal NADP-linked domain"/>
    <property type="match status" value="1"/>
</dbReference>
<accession>A0A840PBB6</accession>
<protein>
    <submittedName>
        <fullName evidence="10">Ferredoxin-NADP reductase</fullName>
    </submittedName>
</protein>
<dbReference type="InterPro" id="IPR017927">
    <property type="entry name" value="FAD-bd_FR_type"/>
</dbReference>
<name>A0A840PBB6_9ACTN</name>
<evidence type="ECO:0000256" key="7">
    <source>
        <dbReference type="ARBA" id="ARBA00023014"/>
    </source>
</evidence>
<proteinExistence type="predicted"/>
<sequence>MTRAGLADERKLVVHDRWRAADGVVALDLRDPAGAGLPAWTPGAHIDLVLAGGLVRQYSLCGDPADGTTWRIAVLREPDGRGGSAYVHDELHPGTTVLARGPRNNFPLHPAPRHLFIAGGIGITPILPMVRAADAGGSHWRLVYGGRTAASMAFAAELRAAYGDRVVLRPQDEHGLLDLDALLAGEPPDTLVYCCGPAPLLDAVAKRCEGRPTGILHVERFTPADPGGPVAAESFEVELAATGVTLTVPPDRSILEVVEDAGVPVLSSCREGTCGTCETAVLAGTVDHRDSLLTPEERAAHDTMFVCVSRAACPRLVLDL</sequence>
<gene>
    <name evidence="10" type="ORF">HNP84_004209</name>
</gene>
<dbReference type="GO" id="GO:0016491">
    <property type="term" value="F:oxidoreductase activity"/>
    <property type="evidence" value="ECO:0007669"/>
    <property type="project" value="UniProtKB-KW"/>
</dbReference>
<organism evidence="10 11">
    <name type="scientific">Thermocatellispora tengchongensis</name>
    <dbReference type="NCBI Taxonomy" id="1073253"/>
    <lineage>
        <taxon>Bacteria</taxon>
        <taxon>Bacillati</taxon>
        <taxon>Actinomycetota</taxon>
        <taxon>Actinomycetes</taxon>
        <taxon>Streptosporangiales</taxon>
        <taxon>Streptosporangiaceae</taxon>
        <taxon>Thermocatellispora</taxon>
    </lineage>
</organism>
<evidence type="ECO:0000313" key="11">
    <source>
        <dbReference type="Proteomes" id="UP000578449"/>
    </source>
</evidence>
<dbReference type="CDD" id="cd06185">
    <property type="entry name" value="PDR_like"/>
    <property type="match status" value="1"/>
</dbReference>
<evidence type="ECO:0000256" key="3">
    <source>
        <dbReference type="ARBA" id="ARBA00022714"/>
    </source>
</evidence>
<evidence type="ECO:0000256" key="2">
    <source>
        <dbReference type="ARBA" id="ARBA00022630"/>
    </source>
</evidence>
<keyword evidence="5" id="KW-0560">Oxidoreductase</keyword>
<keyword evidence="2" id="KW-0285">Flavoprotein</keyword>
<dbReference type="InterPro" id="IPR001041">
    <property type="entry name" value="2Fe-2S_ferredoxin-type"/>
</dbReference>
<dbReference type="Gene3D" id="2.40.30.10">
    <property type="entry name" value="Translation factors"/>
    <property type="match status" value="1"/>
</dbReference>
<dbReference type="PROSITE" id="PS00197">
    <property type="entry name" value="2FE2S_FER_1"/>
    <property type="match status" value="1"/>
</dbReference>
<keyword evidence="6" id="KW-0408">Iron</keyword>
<keyword evidence="3" id="KW-0001">2Fe-2S</keyword>
<dbReference type="InterPro" id="IPR017938">
    <property type="entry name" value="Riboflavin_synthase-like_b-brl"/>
</dbReference>
<dbReference type="AlphaFoldDB" id="A0A840PBB6"/>
<dbReference type="PRINTS" id="PR00409">
    <property type="entry name" value="PHDIOXRDTASE"/>
</dbReference>
<dbReference type="Gene3D" id="3.10.20.30">
    <property type="match status" value="1"/>
</dbReference>
<dbReference type="Gene3D" id="3.40.50.80">
    <property type="entry name" value="Nucleotide-binding domain of ferredoxin-NADP reductase (FNR) module"/>
    <property type="match status" value="1"/>
</dbReference>
<dbReference type="Proteomes" id="UP000578449">
    <property type="component" value="Unassembled WGS sequence"/>
</dbReference>
<dbReference type="RefSeq" id="WP_312925324.1">
    <property type="nucleotide sequence ID" value="NZ_BAABIX010000007.1"/>
</dbReference>
<dbReference type="InterPro" id="IPR001433">
    <property type="entry name" value="OxRdtase_FAD/NAD-bd"/>
</dbReference>